<feature type="compositionally biased region" description="Low complexity" evidence="1">
    <location>
        <begin position="36"/>
        <end position="47"/>
    </location>
</feature>
<evidence type="ECO:0000313" key="3">
    <source>
        <dbReference type="Proteomes" id="UP000094112"/>
    </source>
</evidence>
<feature type="compositionally biased region" description="Basic and acidic residues" evidence="1">
    <location>
        <begin position="175"/>
        <end position="188"/>
    </location>
</feature>
<dbReference type="GO" id="GO:0005737">
    <property type="term" value="C:cytoplasm"/>
    <property type="evidence" value="ECO:0007669"/>
    <property type="project" value="TreeGrafter"/>
</dbReference>
<dbReference type="PANTHER" id="PTHR28307:SF2">
    <property type="entry name" value="PROTEIN PAL1"/>
    <property type="match status" value="1"/>
</dbReference>
<evidence type="ECO:0000256" key="1">
    <source>
        <dbReference type="SAM" id="MobiDB-lite"/>
    </source>
</evidence>
<name>A0A1E3NYF0_WICAA</name>
<sequence length="402" mass="43969">MSVPRRSSNNPFSDSLSPESTGSTHQSTSTPPLYPSENSNNQYYNSNEKSRSRRQEGRTTDDLPPSYEEAAGPKAAKSSYPREKEGSSSSRPQRTQSESDRHRTRVHREWPGDGSTNGSSKPHRSGETRSSSHRHREHKSEHKGDREHRSHRSHRSGEEGSKSRHRSSSTKHKKDGAPKPKNVDTIDKLDVTGLFGGTFHHDGPFDACTPQRNKNQKSAPVLAFPADGPNNSIKGKAPESTKDSTIDYVMGRSTDYGDDDLYTTSVSPRKPTPLLAQYNGDANQSQSTIAAVKNTENITQFDTNKKATPVHGQTTLGLGSSTFLDGAPAASQTAYEEAEQRANIGGLNRKKSLKQKFRDTSGGSAGAYEDEPIRFSPDKSESSGGNSLLKRVRSLKVGRSKS</sequence>
<dbReference type="AlphaFoldDB" id="A0A1E3NYF0"/>
<evidence type="ECO:0000313" key="2">
    <source>
        <dbReference type="EMBL" id="ODQ58143.1"/>
    </source>
</evidence>
<dbReference type="RefSeq" id="XP_019037350.1">
    <property type="nucleotide sequence ID" value="XM_019185034.1"/>
</dbReference>
<keyword evidence="3" id="KW-1185">Reference proteome</keyword>
<feature type="region of interest" description="Disordered" evidence="1">
    <location>
        <begin position="1"/>
        <end position="188"/>
    </location>
</feature>
<feature type="compositionally biased region" description="Basic residues" evidence="1">
    <location>
        <begin position="390"/>
        <end position="402"/>
    </location>
</feature>
<reference evidence="2 3" key="1">
    <citation type="journal article" date="2016" name="Proc. Natl. Acad. Sci. U.S.A.">
        <title>Comparative genomics of biotechnologically important yeasts.</title>
        <authorList>
            <person name="Riley R."/>
            <person name="Haridas S."/>
            <person name="Wolfe K.H."/>
            <person name="Lopes M.R."/>
            <person name="Hittinger C.T."/>
            <person name="Goeker M."/>
            <person name="Salamov A.A."/>
            <person name="Wisecaver J.H."/>
            <person name="Long T.M."/>
            <person name="Calvey C.H."/>
            <person name="Aerts A.L."/>
            <person name="Barry K.W."/>
            <person name="Choi C."/>
            <person name="Clum A."/>
            <person name="Coughlan A.Y."/>
            <person name="Deshpande S."/>
            <person name="Douglass A.P."/>
            <person name="Hanson S.J."/>
            <person name="Klenk H.-P."/>
            <person name="LaButti K.M."/>
            <person name="Lapidus A."/>
            <person name="Lindquist E.A."/>
            <person name="Lipzen A.M."/>
            <person name="Meier-Kolthoff J.P."/>
            <person name="Ohm R.A."/>
            <person name="Otillar R.P."/>
            <person name="Pangilinan J.L."/>
            <person name="Peng Y."/>
            <person name="Rokas A."/>
            <person name="Rosa C.A."/>
            <person name="Scheuner C."/>
            <person name="Sibirny A.A."/>
            <person name="Slot J.C."/>
            <person name="Stielow J.B."/>
            <person name="Sun H."/>
            <person name="Kurtzman C.P."/>
            <person name="Blackwell M."/>
            <person name="Grigoriev I.V."/>
            <person name="Jeffries T.W."/>
        </authorList>
    </citation>
    <scope>NUCLEOTIDE SEQUENCE [LARGE SCALE GENOMIC DNA]</scope>
    <source>
        <strain evidence="3">ATCC 58044 / CBS 1984 / NCYC 433 / NRRL Y-366-8</strain>
    </source>
</reference>
<feature type="compositionally biased region" description="Basic and acidic residues" evidence="1">
    <location>
        <begin position="236"/>
        <end position="245"/>
    </location>
</feature>
<evidence type="ECO:0008006" key="4">
    <source>
        <dbReference type="Google" id="ProtNLM"/>
    </source>
</evidence>
<dbReference type="PANTHER" id="PTHR28307">
    <property type="entry name" value="PROTEIN PAL1"/>
    <property type="match status" value="1"/>
</dbReference>
<dbReference type="Pfam" id="PF08316">
    <property type="entry name" value="Pal1"/>
    <property type="match status" value="1"/>
</dbReference>
<feature type="compositionally biased region" description="Basic and acidic residues" evidence="1">
    <location>
        <begin position="97"/>
        <end position="111"/>
    </location>
</feature>
<dbReference type="InterPro" id="IPR013226">
    <property type="entry name" value="Pal1"/>
</dbReference>
<organism evidence="2 3">
    <name type="scientific">Wickerhamomyces anomalus (strain ATCC 58044 / CBS 1984 / NCYC 433 / NRRL Y-366-8)</name>
    <name type="common">Yeast</name>
    <name type="synonym">Hansenula anomala</name>
    <dbReference type="NCBI Taxonomy" id="683960"/>
    <lineage>
        <taxon>Eukaryota</taxon>
        <taxon>Fungi</taxon>
        <taxon>Dikarya</taxon>
        <taxon>Ascomycota</taxon>
        <taxon>Saccharomycotina</taxon>
        <taxon>Saccharomycetes</taxon>
        <taxon>Phaffomycetales</taxon>
        <taxon>Wickerhamomycetaceae</taxon>
        <taxon>Wickerhamomyces</taxon>
    </lineage>
</organism>
<dbReference type="EMBL" id="KV454212">
    <property type="protein sequence ID" value="ODQ58143.1"/>
    <property type="molecule type" value="Genomic_DNA"/>
</dbReference>
<gene>
    <name evidence="2" type="ORF">WICANDRAFT_80300</name>
</gene>
<feature type="compositionally biased region" description="Polar residues" evidence="1">
    <location>
        <begin position="1"/>
        <end position="31"/>
    </location>
</feature>
<proteinExistence type="predicted"/>
<dbReference type="GeneID" id="30202280"/>
<feature type="compositionally biased region" description="Basic and acidic residues" evidence="1">
    <location>
        <begin position="138"/>
        <end position="148"/>
    </location>
</feature>
<protein>
    <recommendedName>
        <fullName evidence="4">Pal1 cell morphology protein</fullName>
    </recommendedName>
</protein>
<accession>A0A1E3NYF0</accession>
<feature type="compositionally biased region" description="Basic residues" evidence="1">
    <location>
        <begin position="163"/>
        <end position="174"/>
    </location>
</feature>
<feature type="region of interest" description="Disordered" evidence="1">
    <location>
        <begin position="205"/>
        <end position="252"/>
    </location>
</feature>
<feature type="region of interest" description="Disordered" evidence="1">
    <location>
        <begin position="331"/>
        <end position="402"/>
    </location>
</feature>
<dbReference type="OrthoDB" id="5352132at2759"/>
<feature type="compositionally biased region" description="Polar residues" evidence="1">
    <location>
        <begin position="87"/>
        <end position="96"/>
    </location>
</feature>
<dbReference type="Proteomes" id="UP000094112">
    <property type="component" value="Unassembled WGS sequence"/>
</dbReference>
<feature type="compositionally biased region" description="Basic and acidic residues" evidence="1">
    <location>
        <begin position="371"/>
        <end position="381"/>
    </location>
</feature>
<feature type="compositionally biased region" description="Basic and acidic residues" evidence="1">
    <location>
        <begin position="48"/>
        <end position="61"/>
    </location>
</feature>
<dbReference type="STRING" id="683960.A0A1E3NYF0"/>